<reference evidence="3 4" key="1">
    <citation type="submission" date="2017-08" db="EMBL/GenBank/DDBJ databases">
        <title>Draft Genome Sequence of Hafnia alvei CITHA-6 Isolated from Raw Bovine Milk.</title>
        <authorList>
            <person name="Culligan E.P."/>
            <person name="Mcsweeney A."/>
            <person name="O'Doherty C."/>
            <person name="Gleeson E."/>
            <person name="O'Riordan D."/>
            <person name="Sleator R.D."/>
        </authorList>
    </citation>
    <scope>NUCLEOTIDE SEQUENCE [LARGE SCALE GENOMIC DNA]</scope>
    <source>
        <strain evidence="3 4">CITHA-6</strain>
    </source>
</reference>
<dbReference type="OrthoDB" id="1903830at2"/>
<sequence>MANLFTTRPQDTSTEANTQNFMMRQFLMGNYFTTLALVDDVDEEGEVVTVIPMIEGFTGGGNKISKSPIYGVPVWRLQRGNSAVIMPPVKGDIGLIAICDRDISAIKATKKPSLPASNRIHSYADAIYLGGVLNSDPTQYVKFSDDGIDIVSPLVVSVSGKTVIVNGEEKISLNSPVIEANGQLTQGSGSYAGDAVFGGTITATGEITGSGIKLSTHSHGGVERGSSNTDSPNP</sequence>
<proteinExistence type="predicted"/>
<dbReference type="Pfam" id="PF18946">
    <property type="entry name" value="Apex"/>
    <property type="match status" value="1"/>
</dbReference>
<dbReference type="RefSeq" id="WP_039188695.1">
    <property type="nucleotide sequence ID" value="NZ_JWBZ01000198.1"/>
</dbReference>
<keyword evidence="4" id="KW-1185">Reference proteome</keyword>
<dbReference type="Gene3D" id="2.40.50.230">
    <property type="entry name" value="Gp5 N-terminal domain"/>
    <property type="match status" value="1"/>
</dbReference>
<accession>A0A2A2MI41</accession>
<dbReference type="EMBL" id="NQMS01000001">
    <property type="protein sequence ID" value="PAV98598.1"/>
    <property type="molecule type" value="Genomic_DNA"/>
</dbReference>
<name>A0A2A2MI41_9GAMM</name>
<evidence type="ECO:0000313" key="4">
    <source>
        <dbReference type="Proteomes" id="UP000218796"/>
    </source>
</evidence>
<feature type="compositionally biased region" description="Polar residues" evidence="1">
    <location>
        <begin position="225"/>
        <end position="234"/>
    </location>
</feature>
<dbReference type="InterPro" id="IPR044033">
    <property type="entry name" value="GpV-like_apex"/>
</dbReference>
<protein>
    <submittedName>
        <fullName evidence="3">Oxidoreductase</fullName>
    </submittedName>
</protein>
<feature type="domain" description="Phage protein Gp138 N-terminal" evidence="2">
    <location>
        <begin position="42"/>
        <end position="130"/>
    </location>
</feature>
<dbReference type="Proteomes" id="UP000218796">
    <property type="component" value="Unassembled WGS sequence"/>
</dbReference>
<evidence type="ECO:0000259" key="2">
    <source>
        <dbReference type="Pfam" id="PF18352"/>
    </source>
</evidence>
<organism evidence="3 4">
    <name type="scientific">Hafnia paralvei</name>
    <dbReference type="NCBI Taxonomy" id="546367"/>
    <lineage>
        <taxon>Bacteria</taxon>
        <taxon>Pseudomonadati</taxon>
        <taxon>Pseudomonadota</taxon>
        <taxon>Gammaproteobacteria</taxon>
        <taxon>Enterobacterales</taxon>
        <taxon>Hafniaceae</taxon>
        <taxon>Hafnia</taxon>
    </lineage>
</organism>
<dbReference type="Pfam" id="PF18352">
    <property type="entry name" value="Gp138_N"/>
    <property type="match status" value="1"/>
</dbReference>
<evidence type="ECO:0000256" key="1">
    <source>
        <dbReference type="SAM" id="MobiDB-lite"/>
    </source>
</evidence>
<evidence type="ECO:0000313" key="3">
    <source>
        <dbReference type="EMBL" id="PAV98598.1"/>
    </source>
</evidence>
<dbReference type="InterPro" id="IPR037026">
    <property type="entry name" value="Vgr_OB-fold_dom_sf"/>
</dbReference>
<dbReference type="InterPro" id="IPR041599">
    <property type="entry name" value="Gp138_N"/>
</dbReference>
<gene>
    <name evidence="3" type="ORF">CJD50_03775</name>
</gene>
<dbReference type="AlphaFoldDB" id="A0A2A2MI41"/>
<feature type="region of interest" description="Disordered" evidence="1">
    <location>
        <begin position="212"/>
        <end position="234"/>
    </location>
</feature>
<comment type="caution">
    <text evidence="3">The sequence shown here is derived from an EMBL/GenBank/DDBJ whole genome shotgun (WGS) entry which is preliminary data.</text>
</comment>